<dbReference type="OrthoDB" id="9778052at2"/>
<dbReference type="RefSeq" id="WP_136446815.1">
    <property type="nucleotide sequence ID" value="NZ_SSXH01000035.1"/>
</dbReference>
<dbReference type="AlphaFoldDB" id="A0A4S5ETS1"/>
<keyword evidence="3" id="KW-1185">Reference proteome</keyword>
<accession>A0A4S5ETS1</accession>
<feature type="domain" description="NAD-dependent epimerase/dehydratase" evidence="1">
    <location>
        <begin position="3"/>
        <end position="184"/>
    </location>
</feature>
<dbReference type="SUPFAM" id="SSF51735">
    <property type="entry name" value="NAD(P)-binding Rossmann-fold domains"/>
    <property type="match status" value="1"/>
</dbReference>
<dbReference type="InterPro" id="IPR051783">
    <property type="entry name" value="NAD(P)-dependent_oxidoreduct"/>
</dbReference>
<dbReference type="InterPro" id="IPR036291">
    <property type="entry name" value="NAD(P)-bd_dom_sf"/>
</dbReference>
<reference evidence="2 3" key="1">
    <citation type="submission" date="2019-04" db="EMBL/GenBank/DDBJ databases">
        <title>Draft genome sequences for three unisolated Alnus-infective Frankia Sp+ strains, AgTrS, AiOr and AvVan, the first sequenced Frankia strains able to sporulate in-planta.</title>
        <authorList>
            <person name="Bethencourt L."/>
            <person name="Vautrin F."/>
            <person name="Taib N."/>
            <person name="Dubost A."/>
            <person name="Castro-Garcia L."/>
            <person name="Imbaud O."/>
            <person name="Abrouk D."/>
            <person name="Fournier P."/>
            <person name="Briolay J."/>
            <person name="Nguyen A."/>
            <person name="Normand P."/>
            <person name="Fernandez M.P."/>
            <person name="Brochier-Armanet C."/>
            <person name="Herrera-Belaroussi A."/>
        </authorList>
    </citation>
    <scope>NUCLEOTIDE SEQUENCE [LARGE SCALE GENOMIC DNA]</scope>
    <source>
        <strain evidence="2 3">AvVan</strain>
    </source>
</reference>
<sequence>MRVLVTGATGKVGGAVVRAAIEAGHQVRALVRDPARAAPGLPQPVDVVVGDVTDPATLPAAVAGVEIVFNAMGVPEQWLPDADEFDRVNVAGSVNVARAAARAGVRRLVHTSTIDVFDAAAGGRFDETALAAAPKDTPYERSKQRAEQAVLAAAGGVEVVIVNPATVYGFPPYGPLSMERRMFRPALRGLLPAIPPGGFGLVFTEGLARGHLAAARAGRPGERYILSDAHVSLRELTAAVVVEGGRGRPPAVTIPAAAAAALAAGGEALARLTRRPPPLARGQLHYLRWNAVPDASRAQRELGWEPTPLAEGLRRTLAELDRT</sequence>
<dbReference type="Gene3D" id="3.40.50.720">
    <property type="entry name" value="NAD(P)-binding Rossmann-like Domain"/>
    <property type="match status" value="1"/>
</dbReference>
<evidence type="ECO:0000313" key="3">
    <source>
        <dbReference type="Proteomes" id="UP000305282"/>
    </source>
</evidence>
<dbReference type="PANTHER" id="PTHR48079">
    <property type="entry name" value="PROTEIN YEEZ"/>
    <property type="match status" value="1"/>
</dbReference>
<dbReference type="GO" id="GO:0005737">
    <property type="term" value="C:cytoplasm"/>
    <property type="evidence" value="ECO:0007669"/>
    <property type="project" value="TreeGrafter"/>
</dbReference>
<protein>
    <submittedName>
        <fullName evidence="2">NAD-dependent epimerase/dehydratase family protein</fullName>
    </submittedName>
</protein>
<dbReference type="InterPro" id="IPR001509">
    <property type="entry name" value="Epimerase_deHydtase"/>
</dbReference>
<evidence type="ECO:0000313" key="2">
    <source>
        <dbReference type="EMBL" id="THJ75866.1"/>
    </source>
</evidence>
<dbReference type="GO" id="GO:0004029">
    <property type="term" value="F:aldehyde dehydrogenase (NAD+) activity"/>
    <property type="evidence" value="ECO:0007669"/>
    <property type="project" value="TreeGrafter"/>
</dbReference>
<dbReference type="EMBL" id="SSXH01000035">
    <property type="protein sequence ID" value="THJ75866.1"/>
    <property type="molecule type" value="Genomic_DNA"/>
</dbReference>
<dbReference type="Pfam" id="PF01370">
    <property type="entry name" value="Epimerase"/>
    <property type="match status" value="1"/>
</dbReference>
<comment type="caution">
    <text evidence="2">The sequence shown here is derived from an EMBL/GenBank/DDBJ whole genome shotgun (WGS) entry which is preliminary data.</text>
</comment>
<dbReference type="Proteomes" id="UP000305282">
    <property type="component" value="Unassembled WGS sequence"/>
</dbReference>
<proteinExistence type="predicted"/>
<dbReference type="PANTHER" id="PTHR48079:SF6">
    <property type="entry name" value="NAD(P)-BINDING DOMAIN-CONTAINING PROTEIN-RELATED"/>
    <property type="match status" value="1"/>
</dbReference>
<gene>
    <name evidence="2" type="ORF">E7Y31_03015</name>
</gene>
<organism evidence="2 3">
    <name type="scientific">Candidatus Frankia alpina</name>
    <dbReference type="NCBI Taxonomy" id="2699483"/>
    <lineage>
        <taxon>Bacteria</taxon>
        <taxon>Bacillati</taxon>
        <taxon>Actinomycetota</taxon>
        <taxon>Actinomycetes</taxon>
        <taxon>Frankiales</taxon>
        <taxon>Frankiaceae</taxon>
        <taxon>Frankia</taxon>
    </lineage>
</organism>
<evidence type="ECO:0000259" key="1">
    <source>
        <dbReference type="Pfam" id="PF01370"/>
    </source>
</evidence>
<name>A0A4S5ETS1_9ACTN</name>